<dbReference type="EMBL" id="JAUSTU010000004">
    <property type="protein sequence ID" value="MDQ0154907.1"/>
    <property type="molecule type" value="Genomic_DNA"/>
</dbReference>
<reference evidence="2 3" key="1">
    <citation type="submission" date="2023-07" db="EMBL/GenBank/DDBJ databases">
        <title>Genomic Encyclopedia of Type Strains, Phase IV (KMG-IV): sequencing the most valuable type-strain genomes for metagenomic binning, comparative biology and taxonomic classification.</title>
        <authorList>
            <person name="Goeker M."/>
        </authorList>
    </citation>
    <scope>NUCLEOTIDE SEQUENCE [LARGE SCALE GENOMIC DNA]</scope>
    <source>
        <strain evidence="2 3">DSM 23948</strain>
    </source>
</reference>
<organism evidence="2 3">
    <name type="scientific">Anoxybacillus andreesenii</name>
    <dbReference type="NCBI Taxonomy" id="1325932"/>
    <lineage>
        <taxon>Bacteria</taxon>
        <taxon>Bacillati</taxon>
        <taxon>Bacillota</taxon>
        <taxon>Bacilli</taxon>
        <taxon>Bacillales</taxon>
        <taxon>Anoxybacillaceae</taxon>
        <taxon>Anoxybacillus</taxon>
    </lineage>
</organism>
<proteinExistence type="predicted"/>
<name>A0ABT9V1Y7_9BACL</name>
<dbReference type="Proteomes" id="UP001231362">
    <property type="component" value="Unassembled WGS sequence"/>
</dbReference>
<feature type="domain" description="LysM" evidence="1">
    <location>
        <begin position="164"/>
        <end position="216"/>
    </location>
</feature>
<dbReference type="Pfam" id="PF01476">
    <property type="entry name" value="LysM"/>
    <property type="match status" value="1"/>
</dbReference>
<sequence length="219" mass="24783">MSIEFWLSFNNGAERLRLPVNPESINVSSPFGHSDINIAQLGEYAIVGERGLKEYSFTSFFPRDYNPVYCEYNGFPAPWTFVETLERWRDTRRPMRLTITGTPINEAVTIREFTYTPDKAGGPGDIYYELRFKEFRFIELPKSVTVSNASTQKQRPSSPASPPKTYTVVKGDSLWKIAAKPTIYGNGAKWPTIYNANKSVIGKNPNLIYPGQKLVIPNA</sequence>
<dbReference type="CDD" id="cd00118">
    <property type="entry name" value="LysM"/>
    <property type="match status" value="1"/>
</dbReference>
<comment type="caution">
    <text evidence="2">The sequence shown here is derived from an EMBL/GenBank/DDBJ whole genome shotgun (WGS) entry which is preliminary data.</text>
</comment>
<dbReference type="InterPro" id="IPR036779">
    <property type="entry name" value="LysM_dom_sf"/>
</dbReference>
<dbReference type="InterPro" id="IPR018392">
    <property type="entry name" value="LysM"/>
</dbReference>
<protein>
    <submittedName>
        <fullName evidence="2">Nucleoid-associated protein YgaU</fullName>
    </submittedName>
</protein>
<dbReference type="PROSITE" id="PS51782">
    <property type="entry name" value="LYSM"/>
    <property type="match status" value="1"/>
</dbReference>
<dbReference type="PANTHER" id="PTHR34700">
    <property type="entry name" value="POTASSIUM BINDING PROTEIN KBP"/>
    <property type="match status" value="1"/>
</dbReference>
<gene>
    <name evidence="2" type="ORF">J2S07_001211</name>
</gene>
<dbReference type="SMART" id="SM00257">
    <property type="entry name" value="LysM"/>
    <property type="match status" value="1"/>
</dbReference>
<dbReference type="InterPro" id="IPR052196">
    <property type="entry name" value="Bact_Kbp"/>
</dbReference>
<evidence type="ECO:0000313" key="2">
    <source>
        <dbReference type="EMBL" id="MDQ0154907.1"/>
    </source>
</evidence>
<dbReference type="RefSeq" id="WP_307149489.1">
    <property type="nucleotide sequence ID" value="NZ_JAUSTU010000004.1"/>
</dbReference>
<dbReference type="SUPFAM" id="SSF54106">
    <property type="entry name" value="LysM domain"/>
    <property type="match status" value="1"/>
</dbReference>
<dbReference type="PANTHER" id="PTHR34700:SF4">
    <property type="entry name" value="PHAGE-LIKE ELEMENT PBSX PROTEIN XKDP"/>
    <property type="match status" value="1"/>
</dbReference>
<evidence type="ECO:0000259" key="1">
    <source>
        <dbReference type="PROSITE" id="PS51782"/>
    </source>
</evidence>
<dbReference type="Gene3D" id="3.10.350.10">
    <property type="entry name" value="LysM domain"/>
    <property type="match status" value="1"/>
</dbReference>
<keyword evidence="3" id="KW-1185">Reference proteome</keyword>
<evidence type="ECO:0000313" key="3">
    <source>
        <dbReference type="Proteomes" id="UP001231362"/>
    </source>
</evidence>
<accession>A0ABT9V1Y7</accession>